<keyword evidence="2" id="KW-0479">Metal-binding</keyword>
<evidence type="ECO:0000256" key="3">
    <source>
        <dbReference type="ARBA" id="ARBA00022842"/>
    </source>
</evidence>
<dbReference type="SFLD" id="SFLDS00001">
    <property type="entry name" value="Enolase"/>
    <property type="match status" value="1"/>
</dbReference>
<dbReference type="AlphaFoldDB" id="A0A1M4U628"/>
<dbReference type="InterPro" id="IPR013341">
    <property type="entry name" value="Mandelate_racemase_N_dom"/>
</dbReference>
<dbReference type="EC" id="4.2.1.113" evidence="5 6"/>
<evidence type="ECO:0000313" key="8">
    <source>
        <dbReference type="EMBL" id="SHE52138.1"/>
    </source>
</evidence>
<dbReference type="EMBL" id="FQUL01000008">
    <property type="protein sequence ID" value="SHE52138.1"/>
    <property type="molecule type" value="Genomic_DNA"/>
</dbReference>
<comment type="cofactor">
    <cofactor evidence="1">
        <name>a divalent metal cation</name>
        <dbReference type="ChEBI" id="CHEBI:60240"/>
    </cofactor>
</comment>
<evidence type="ECO:0000259" key="7">
    <source>
        <dbReference type="SMART" id="SM00922"/>
    </source>
</evidence>
<dbReference type="Pfam" id="PF13378">
    <property type="entry name" value="MR_MLE_C"/>
    <property type="match status" value="1"/>
</dbReference>
<dbReference type="Gene3D" id="3.30.390.10">
    <property type="entry name" value="Enolase-like, N-terminal domain"/>
    <property type="match status" value="1"/>
</dbReference>
<dbReference type="STRING" id="1121881.SAMN02745225_00862"/>
<dbReference type="SUPFAM" id="SSF54826">
    <property type="entry name" value="Enolase N-terminal domain-like"/>
    <property type="match status" value="1"/>
</dbReference>
<name>A0A1M4U628_9ACTN</name>
<evidence type="ECO:0000256" key="4">
    <source>
        <dbReference type="ARBA" id="ARBA00023239"/>
    </source>
</evidence>
<reference evidence="9" key="1">
    <citation type="submission" date="2016-11" db="EMBL/GenBank/DDBJ databases">
        <authorList>
            <person name="Varghese N."/>
            <person name="Submissions S."/>
        </authorList>
    </citation>
    <scope>NUCLEOTIDE SEQUENCE [LARGE SCALE GENOMIC DNA]</scope>
    <source>
        <strain evidence="9">DSM 19514</strain>
    </source>
</reference>
<keyword evidence="9" id="KW-1185">Reference proteome</keyword>
<organism evidence="8 9">
    <name type="scientific">Ferrithrix thermotolerans DSM 19514</name>
    <dbReference type="NCBI Taxonomy" id="1121881"/>
    <lineage>
        <taxon>Bacteria</taxon>
        <taxon>Bacillati</taxon>
        <taxon>Actinomycetota</taxon>
        <taxon>Acidimicrobiia</taxon>
        <taxon>Acidimicrobiales</taxon>
        <taxon>Acidimicrobiaceae</taxon>
        <taxon>Ferrithrix</taxon>
    </lineage>
</organism>
<dbReference type="Gene3D" id="3.20.20.120">
    <property type="entry name" value="Enolase-like C-terminal domain"/>
    <property type="match status" value="1"/>
</dbReference>
<sequence length="375" mass="42087">MKVDCVELLRLSLPFRETFSSSVSTQSTKEFYLLKIYSGEYVGYGESGTTNDAFYVEETNCSLRYQLDNFLLPMLFERELETPSDFVSIASKVRRNYMAKAVVESALWDLFSKAERVPLWRKIGGVRKRIDAGISIGVQATWEDLFDKVAQAQIEGYRRVKMKIEPGKDYEWIRRIRQSFPEMPLMVDANGAYSPSDIDELCRFDELDLMMIEQPFGVYDLLGHAALARKMKTPLCLDESICSLEDLEVVMTLKAASVVNLKVARVGGVSEAISIEKFCRENGLSLWCGGLYEAGVGRALNLAVASLPGVDLPGDTSPSKRYFVRDILKDDIDFVEPGVLVLSESSGLGIDLDDLFIEQIALERSIYTKTSMALD</sequence>
<dbReference type="SMART" id="SM00922">
    <property type="entry name" value="MR_MLE"/>
    <property type="match status" value="1"/>
</dbReference>
<evidence type="ECO:0000256" key="6">
    <source>
        <dbReference type="NCBIfam" id="TIGR01928"/>
    </source>
</evidence>
<dbReference type="SFLD" id="SFLDG00180">
    <property type="entry name" value="muconate_cycloisomerase"/>
    <property type="match status" value="1"/>
</dbReference>
<dbReference type="InterPro" id="IPR029065">
    <property type="entry name" value="Enolase_C-like"/>
</dbReference>
<keyword evidence="4" id="KW-0456">Lyase</keyword>
<dbReference type="InterPro" id="IPR013342">
    <property type="entry name" value="Mandelate_racemase_C"/>
</dbReference>
<dbReference type="InterPro" id="IPR010197">
    <property type="entry name" value="OSBS/NAAAR"/>
</dbReference>
<evidence type="ECO:0000313" key="9">
    <source>
        <dbReference type="Proteomes" id="UP000184295"/>
    </source>
</evidence>
<dbReference type="PANTHER" id="PTHR48073">
    <property type="entry name" value="O-SUCCINYLBENZOATE SYNTHASE-RELATED"/>
    <property type="match status" value="1"/>
</dbReference>
<gene>
    <name evidence="8" type="ORF">SAMN02745225_00862</name>
</gene>
<dbReference type="InterPro" id="IPR029017">
    <property type="entry name" value="Enolase-like_N"/>
</dbReference>
<protein>
    <recommendedName>
        <fullName evidence="5 6">o-succinylbenzoate synthase</fullName>
        <ecNumber evidence="5 6">4.2.1.113</ecNumber>
    </recommendedName>
</protein>
<accession>A0A1M4U628</accession>
<dbReference type="SFLD" id="SFLDF00009">
    <property type="entry name" value="o-succinylbenzoate_synthase"/>
    <property type="match status" value="1"/>
</dbReference>
<dbReference type="GO" id="GO:0009234">
    <property type="term" value="P:menaquinone biosynthetic process"/>
    <property type="evidence" value="ECO:0007669"/>
    <property type="project" value="UniProtKB-UniRule"/>
</dbReference>
<dbReference type="UniPathway" id="UPA00079"/>
<keyword evidence="3" id="KW-0460">Magnesium</keyword>
<proteinExistence type="predicted"/>
<dbReference type="UniPathway" id="UPA01057">
    <property type="reaction ID" value="UER00165"/>
</dbReference>
<dbReference type="GO" id="GO:0043748">
    <property type="term" value="F:O-succinylbenzoate synthase activity"/>
    <property type="evidence" value="ECO:0007669"/>
    <property type="project" value="UniProtKB-EC"/>
</dbReference>
<evidence type="ECO:0000256" key="2">
    <source>
        <dbReference type="ARBA" id="ARBA00022723"/>
    </source>
</evidence>
<dbReference type="SUPFAM" id="SSF51604">
    <property type="entry name" value="Enolase C-terminal domain-like"/>
    <property type="match status" value="1"/>
</dbReference>
<dbReference type="Pfam" id="PF02746">
    <property type="entry name" value="MR_MLE_N"/>
    <property type="match status" value="1"/>
</dbReference>
<dbReference type="InterPro" id="IPR036849">
    <property type="entry name" value="Enolase-like_C_sf"/>
</dbReference>
<dbReference type="RefSeq" id="WP_072789066.1">
    <property type="nucleotide sequence ID" value="NZ_FQUL01000008.1"/>
</dbReference>
<dbReference type="Proteomes" id="UP000184295">
    <property type="component" value="Unassembled WGS sequence"/>
</dbReference>
<dbReference type="GO" id="GO:0016854">
    <property type="term" value="F:racemase and epimerase activity"/>
    <property type="evidence" value="ECO:0007669"/>
    <property type="project" value="UniProtKB-ARBA"/>
</dbReference>
<evidence type="ECO:0000256" key="5">
    <source>
        <dbReference type="ARBA" id="ARBA00029491"/>
    </source>
</evidence>
<evidence type="ECO:0000256" key="1">
    <source>
        <dbReference type="ARBA" id="ARBA00001968"/>
    </source>
</evidence>
<dbReference type="OrthoDB" id="9774531at2"/>
<dbReference type="GO" id="GO:0046872">
    <property type="term" value="F:metal ion binding"/>
    <property type="evidence" value="ECO:0007669"/>
    <property type="project" value="UniProtKB-KW"/>
</dbReference>
<dbReference type="NCBIfam" id="TIGR01928">
    <property type="entry name" value="menC_lowGC_arch"/>
    <property type="match status" value="1"/>
</dbReference>
<dbReference type="PANTHER" id="PTHR48073:SF5">
    <property type="entry name" value="O-SUCCINYLBENZOATE SYNTHASE"/>
    <property type="match status" value="1"/>
</dbReference>
<feature type="domain" description="Mandelate racemase/muconate lactonizing enzyme C-terminal" evidence="7">
    <location>
        <begin position="143"/>
        <end position="234"/>
    </location>
</feature>